<gene>
    <name evidence="1" type="ORF">IAD36_02190</name>
</gene>
<sequence length="34" mass="3836">MALYAIGDLHLSIGGDKPMDVFGGRWINYVEKLR</sequence>
<protein>
    <submittedName>
        <fullName evidence="1">Serine/threonine protein phosphatase</fullName>
    </submittedName>
</protein>
<dbReference type="EMBL" id="DVHH01000058">
    <property type="protein sequence ID" value="HIR54397.1"/>
    <property type="molecule type" value="Genomic_DNA"/>
</dbReference>
<name>A0A9D1IYJ9_9FIRM</name>
<accession>A0A9D1IYJ9</accession>
<evidence type="ECO:0000313" key="1">
    <source>
        <dbReference type="EMBL" id="HIR54397.1"/>
    </source>
</evidence>
<feature type="non-terminal residue" evidence="1">
    <location>
        <position position="34"/>
    </location>
</feature>
<proteinExistence type="predicted"/>
<comment type="caution">
    <text evidence="1">The sequence shown here is derived from an EMBL/GenBank/DDBJ whole genome shotgun (WGS) entry which is preliminary data.</text>
</comment>
<dbReference type="Proteomes" id="UP000824238">
    <property type="component" value="Unassembled WGS sequence"/>
</dbReference>
<dbReference type="AlphaFoldDB" id="A0A9D1IYJ9"/>
<evidence type="ECO:0000313" key="2">
    <source>
        <dbReference type="Proteomes" id="UP000824238"/>
    </source>
</evidence>
<organism evidence="1 2">
    <name type="scientific">Candidatus Scatomorpha intestinigallinarum</name>
    <dbReference type="NCBI Taxonomy" id="2840923"/>
    <lineage>
        <taxon>Bacteria</taxon>
        <taxon>Bacillati</taxon>
        <taxon>Bacillota</taxon>
        <taxon>Clostridia</taxon>
        <taxon>Eubacteriales</taxon>
        <taxon>Candidatus Scatomorpha</taxon>
    </lineage>
</organism>
<reference evidence="1" key="1">
    <citation type="submission" date="2020-10" db="EMBL/GenBank/DDBJ databases">
        <authorList>
            <person name="Gilroy R."/>
        </authorList>
    </citation>
    <scope>NUCLEOTIDE SEQUENCE</scope>
    <source>
        <strain evidence="1">ChiGjej3B3-7149</strain>
    </source>
</reference>
<reference evidence="1" key="2">
    <citation type="journal article" date="2021" name="PeerJ">
        <title>Extensive microbial diversity within the chicken gut microbiome revealed by metagenomics and culture.</title>
        <authorList>
            <person name="Gilroy R."/>
            <person name="Ravi A."/>
            <person name="Getino M."/>
            <person name="Pursley I."/>
            <person name="Horton D.L."/>
            <person name="Alikhan N.F."/>
            <person name="Baker D."/>
            <person name="Gharbi K."/>
            <person name="Hall N."/>
            <person name="Watson M."/>
            <person name="Adriaenssens E.M."/>
            <person name="Foster-Nyarko E."/>
            <person name="Jarju S."/>
            <person name="Secka A."/>
            <person name="Antonio M."/>
            <person name="Oren A."/>
            <person name="Chaudhuri R.R."/>
            <person name="La Ragione R."/>
            <person name="Hildebrand F."/>
            <person name="Pallen M.J."/>
        </authorList>
    </citation>
    <scope>NUCLEOTIDE SEQUENCE</scope>
    <source>
        <strain evidence="1">ChiGjej3B3-7149</strain>
    </source>
</reference>